<reference evidence="2 3" key="1">
    <citation type="journal article" date="2015" name="Proc. Natl. Acad. Sci. U.S.A.">
        <title>The resurrection genome of Boea hygrometrica: A blueprint for survival of dehydration.</title>
        <authorList>
            <person name="Xiao L."/>
            <person name="Yang G."/>
            <person name="Zhang L."/>
            <person name="Yang X."/>
            <person name="Zhao S."/>
            <person name="Ji Z."/>
            <person name="Zhou Q."/>
            <person name="Hu M."/>
            <person name="Wang Y."/>
            <person name="Chen M."/>
            <person name="Xu Y."/>
            <person name="Jin H."/>
            <person name="Xiao X."/>
            <person name="Hu G."/>
            <person name="Bao F."/>
            <person name="Hu Y."/>
            <person name="Wan P."/>
            <person name="Li L."/>
            <person name="Deng X."/>
            <person name="Kuang T."/>
            <person name="Xiang C."/>
            <person name="Zhu J.K."/>
            <person name="Oliver M.J."/>
            <person name="He Y."/>
        </authorList>
    </citation>
    <scope>NUCLEOTIDE SEQUENCE [LARGE SCALE GENOMIC DNA]</scope>
    <source>
        <strain evidence="3">cv. XS01</strain>
    </source>
</reference>
<dbReference type="Proteomes" id="UP000250235">
    <property type="component" value="Unassembled WGS sequence"/>
</dbReference>
<dbReference type="EMBL" id="KQ992545">
    <property type="protein sequence ID" value="KZV50117.1"/>
    <property type="molecule type" value="Genomic_DNA"/>
</dbReference>
<proteinExistence type="predicted"/>
<dbReference type="AlphaFoldDB" id="A0A2Z7CVU9"/>
<evidence type="ECO:0000313" key="3">
    <source>
        <dbReference type="Proteomes" id="UP000250235"/>
    </source>
</evidence>
<feature type="region of interest" description="Disordered" evidence="1">
    <location>
        <begin position="61"/>
        <end position="133"/>
    </location>
</feature>
<keyword evidence="3" id="KW-1185">Reference proteome</keyword>
<feature type="compositionally biased region" description="Basic and acidic residues" evidence="1">
    <location>
        <begin position="84"/>
        <end position="101"/>
    </location>
</feature>
<gene>
    <name evidence="2" type="ORF">F511_16510</name>
</gene>
<evidence type="ECO:0000313" key="2">
    <source>
        <dbReference type="EMBL" id="KZV50117.1"/>
    </source>
</evidence>
<name>A0A2Z7CVU9_9LAMI</name>
<accession>A0A2Z7CVU9</accession>
<sequence length="188" mass="20584">MVKNPNCQSQGFAVQVSVLLERLVKAYLGESVKLHPQKVSNNKSIHTNIMKNLNVVPAGDTSKVSGAAASEKQSTADEPQALPKEPEKEAMEKPMKYKERVGPMGKKQQVVVQQPMEARSQDAPAKSTSETSSYVDLHPLAGLKKLCGAKRKQVVESSDSKAIVSVVRPRAHIRVKPRKHKQKLLKSG</sequence>
<organism evidence="2 3">
    <name type="scientific">Dorcoceras hygrometricum</name>
    <dbReference type="NCBI Taxonomy" id="472368"/>
    <lineage>
        <taxon>Eukaryota</taxon>
        <taxon>Viridiplantae</taxon>
        <taxon>Streptophyta</taxon>
        <taxon>Embryophyta</taxon>
        <taxon>Tracheophyta</taxon>
        <taxon>Spermatophyta</taxon>
        <taxon>Magnoliopsida</taxon>
        <taxon>eudicotyledons</taxon>
        <taxon>Gunneridae</taxon>
        <taxon>Pentapetalae</taxon>
        <taxon>asterids</taxon>
        <taxon>lamiids</taxon>
        <taxon>Lamiales</taxon>
        <taxon>Gesneriaceae</taxon>
        <taxon>Didymocarpoideae</taxon>
        <taxon>Trichosporeae</taxon>
        <taxon>Loxocarpinae</taxon>
        <taxon>Dorcoceras</taxon>
    </lineage>
</organism>
<evidence type="ECO:0000256" key="1">
    <source>
        <dbReference type="SAM" id="MobiDB-lite"/>
    </source>
</evidence>
<protein>
    <submittedName>
        <fullName evidence="2">Uncharacterized protein</fullName>
    </submittedName>
</protein>